<comment type="caution">
    <text evidence="2">The sequence shown here is derived from an EMBL/GenBank/DDBJ whole genome shotgun (WGS) entry which is preliminary data.</text>
</comment>
<sequence>MSESLAISQMGLKNFKNIRLENDILELKKLNVLIGPNGSGKSNLMKLIKFLRDALTTKTEDIKGITEFESSVGILGEQILDAVIEPPGTIALTFRFEPSEDLPKGVSLKIDLLIKSLRTMPVVKYETLSDAQISQNHVNPFYYYKAHDREPNTCAVSIFNDNIRTSSHFEYLKNVPSNNLTLGMIPELLERSDFSPELTPVYKVRRQLIDTLSGWRYYNANAMNLENIRESEPKIGPADIFLSPSGENLPVVLDNLVQKHFDFDDKINDALRSVFPKTRKIRTVRSGRLRLTIEWHMEDTKECFYLNDMSDGTVRMLCWAVILLSPDLPSLLLIDEPEIGLHPAWMRTLAEWIKMASDRTQVIVTTHSPDLLDHFSDKNQDIICFEYDGKNHFTPKRLDIEKLTPMFEDEWQLGDLYRVGDPSVGGWPW</sequence>
<dbReference type="CDD" id="cd00267">
    <property type="entry name" value="ABC_ATPase"/>
    <property type="match status" value="1"/>
</dbReference>
<dbReference type="OrthoDB" id="127554at2"/>
<proteinExistence type="predicted"/>
<dbReference type="AlphaFoldDB" id="A0A401FRX4"/>
<dbReference type="InterPro" id="IPR027417">
    <property type="entry name" value="P-loop_NTPase"/>
</dbReference>
<gene>
    <name evidence="2" type="ORF">DENIS_0663</name>
</gene>
<protein>
    <submittedName>
        <fullName evidence="2">ATPase</fullName>
    </submittedName>
</protein>
<evidence type="ECO:0000313" key="2">
    <source>
        <dbReference type="EMBL" id="GBC59722.1"/>
    </source>
</evidence>
<dbReference type="SUPFAM" id="SSF52540">
    <property type="entry name" value="P-loop containing nucleoside triphosphate hydrolases"/>
    <property type="match status" value="1"/>
</dbReference>
<keyword evidence="3" id="KW-1185">Reference proteome</keyword>
<dbReference type="Proteomes" id="UP000288096">
    <property type="component" value="Unassembled WGS sequence"/>
</dbReference>
<dbReference type="Pfam" id="PF13304">
    <property type="entry name" value="AAA_21"/>
    <property type="match status" value="1"/>
</dbReference>
<dbReference type="RefSeq" id="WP_124327212.1">
    <property type="nucleotide sequence ID" value="NZ_BEXT01000001.1"/>
</dbReference>
<dbReference type="InterPro" id="IPR003959">
    <property type="entry name" value="ATPase_AAA_core"/>
</dbReference>
<dbReference type="Gene3D" id="3.40.50.300">
    <property type="entry name" value="P-loop containing nucleotide triphosphate hydrolases"/>
    <property type="match status" value="1"/>
</dbReference>
<name>A0A401FRX4_9BACT</name>
<dbReference type="PANTHER" id="PTHR40396">
    <property type="entry name" value="ATPASE-LIKE PROTEIN"/>
    <property type="match status" value="1"/>
</dbReference>
<dbReference type="EMBL" id="BEXT01000001">
    <property type="protein sequence ID" value="GBC59722.1"/>
    <property type="molecule type" value="Genomic_DNA"/>
</dbReference>
<evidence type="ECO:0000313" key="3">
    <source>
        <dbReference type="Proteomes" id="UP000288096"/>
    </source>
</evidence>
<reference evidence="3" key="1">
    <citation type="submission" date="2017-11" db="EMBL/GenBank/DDBJ databases">
        <authorList>
            <person name="Watanabe M."/>
            <person name="Kojima H."/>
        </authorList>
    </citation>
    <scope>NUCLEOTIDE SEQUENCE [LARGE SCALE GENOMIC DNA]</scope>
    <source>
        <strain evidence="3">Tokyo 01</strain>
    </source>
</reference>
<evidence type="ECO:0000259" key="1">
    <source>
        <dbReference type="Pfam" id="PF13304"/>
    </source>
</evidence>
<dbReference type="GO" id="GO:0005524">
    <property type="term" value="F:ATP binding"/>
    <property type="evidence" value="ECO:0007669"/>
    <property type="project" value="InterPro"/>
</dbReference>
<dbReference type="PIRSF" id="PIRSF029347">
    <property type="entry name" value="RecF"/>
    <property type="match status" value="1"/>
</dbReference>
<organism evidence="2 3">
    <name type="scientific">Desulfonema ishimotonii</name>
    <dbReference type="NCBI Taxonomy" id="45657"/>
    <lineage>
        <taxon>Bacteria</taxon>
        <taxon>Pseudomonadati</taxon>
        <taxon>Thermodesulfobacteriota</taxon>
        <taxon>Desulfobacteria</taxon>
        <taxon>Desulfobacterales</taxon>
        <taxon>Desulfococcaceae</taxon>
        <taxon>Desulfonema</taxon>
    </lineage>
</organism>
<accession>A0A401FRX4</accession>
<dbReference type="PANTHER" id="PTHR40396:SF1">
    <property type="entry name" value="ATPASE AAA-TYPE CORE DOMAIN-CONTAINING PROTEIN"/>
    <property type="match status" value="1"/>
</dbReference>
<reference evidence="3" key="2">
    <citation type="submission" date="2019-01" db="EMBL/GenBank/DDBJ databases">
        <title>Genome sequence of Desulfonema ishimotonii strain Tokyo 01.</title>
        <authorList>
            <person name="Fukui M."/>
        </authorList>
    </citation>
    <scope>NUCLEOTIDE SEQUENCE [LARGE SCALE GENOMIC DNA]</scope>
    <source>
        <strain evidence="3">Tokyo 01</strain>
    </source>
</reference>
<dbReference type="GO" id="GO:0016887">
    <property type="term" value="F:ATP hydrolysis activity"/>
    <property type="evidence" value="ECO:0007669"/>
    <property type="project" value="InterPro"/>
</dbReference>
<dbReference type="InterPro" id="IPR014555">
    <property type="entry name" value="RecF-like"/>
</dbReference>
<feature type="domain" description="ATPase AAA-type core" evidence="1">
    <location>
        <begin position="30"/>
        <end position="373"/>
    </location>
</feature>